<name>A0A0N4XL26_NIPBR</name>
<dbReference type="Proteomes" id="UP000271162">
    <property type="component" value="Unassembled WGS sequence"/>
</dbReference>
<evidence type="ECO:0000256" key="6">
    <source>
        <dbReference type="SAM" id="Phobius"/>
    </source>
</evidence>
<keyword evidence="6" id="KW-0812">Transmembrane</keyword>
<keyword evidence="2" id="KW-0378">Hydrolase</keyword>
<reference evidence="8 9" key="2">
    <citation type="submission" date="2018-11" db="EMBL/GenBank/DDBJ databases">
        <authorList>
            <consortium name="Pathogen Informatics"/>
        </authorList>
    </citation>
    <scope>NUCLEOTIDE SEQUENCE [LARGE SCALE GENOMIC DNA]</scope>
</reference>
<dbReference type="GO" id="GO:0047499">
    <property type="term" value="F:calcium-independent phospholipase A2 activity"/>
    <property type="evidence" value="ECO:0007669"/>
    <property type="project" value="InterPro"/>
</dbReference>
<sequence>MARGIAAFTVYHALWEKKNKSGKTPIDIASPRVRKDLLQISMTHSRVVDHNTFRNDRLVEERIKNPNKHHKVLLAMDGGGIKAILIAGILQAIERELDDRLTNHIHWVGGTSCGGIIAIALGLGLSVEQSRRLFMSCRYKTFCGNNRMLPKHNAKGIESILRECCGSLTTMADLKCQKVMVTTARIKAAPPQLLLLRSYAPRISPREYERYGYMNPSKVLAWKAARSTS</sequence>
<keyword evidence="4" id="KW-0443">Lipid metabolism</keyword>
<keyword evidence="3" id="KW-0040">ANK repeat</keyword>
<dbReference type="AlphaFoldDB" id="A0A0N4XL26"/>
<dbReference type="GO" id="GO:0006629">
    <property type="term" value="P:lipid metabolic process"/>
    <property type="evidence" value="ECO:0007669"/>
    <property type="project" value="UniProtKB-KW"/>
</dbReference>
<reference evidence="10" key="1">
    <citation type="submission" date="2017-02" db="UniProtKB">
        <authorList>
            <consortium name="WormBaseParasite"/>
        </authorList>
    </citation>
    <scope>IDENTIFICATION</scope>
</reference>
<proteinExistence type="predicted"/>
<feature type="short sequence motif" description="GXSXG" evidence="5">
    <location>
        <begin position="110"/>
        <end position="114"/>
    </location>
</feature>
<protein>
    <submittedName>
        <fullName evidence="10">85/88 kDa calcium-independent phospholipase A2 (inferred by orthology to a human protein)</fullName>
    </submittedName>
</protein>
<dbReference type="STRING" id="27835.A0A0N4XL26"/>
<dbReference type="GO" id="GO:0005739">
    <property type="term" value="C:mitochondrion"/>
    <property type="evidence" value="ECO:0007669"/>
    <property type="project" value="TreeGrafter"/>
</dbReference>
<evidence type="ECO:0000313" key="8">
    <source>
        <dbReference type="EMBL" id="VDL66820.1"/>
    </source>
</evidence>
<feature type="transmembrane region" description="Helical" evidence="6">
    <location>
        <begin position="105"/>
        <end position="125"/>
    </location>
</feature>
<dbReference type="PANTHER" id="PTHR24139">
    <property type="entry name" value="CALCIUM-INDEPENDENT PHOSPHOLIPASE A2"/>
    <property type="match status" value="1"/>
</dbReference>
<evidence type="ECO:0000256" key="5">
    <source>
        <dbReference type="PROSITE-ProRule" id="PRU01161"/>
    </source>
</evidence>
<keyword evidence="6" id="KW-1133">Transmembrane helix</keyword>
<dbReference type="PROSITE" id="PS51635">
    <property type="entry name" value="PNPLA"/>
    <property type="match status" value="1"/>
</dbReference>
<dbReference type="OMA" id="RYGYMNP"/>
<keyword evidence="6" id="KW-0472">Membrane</keyword>
<dbReference type="InterPro" id="IPR047148">
    <property type="entry name" value="PLPL9"/>
</dbReference>
<organism evidence="10">
    <name type="scientific">Nippostrongylus brasiliensis</name>
    <name type="common">Rat hookworm</name>
    <dbReference type="NCBI Taxonomy" id="27835"/>
    <lineage>
        <taxon>Eukaryota</taxon>
        <taxon>Metazoa</taxon>
        <taxon>Ecdysozoa</taxon>
        <taxon>Nematoda</taxon>
        <taxon>Chromadorea</taxon>
        <taxon>Rhabditida</taxon>
        <taxon>Rhabditina</taxon>
        <taxon>Rhabditomorpha</taxon>
        <taxon>Strongyloidea</taxon>
        <taxon>Heligmosomidae</taxon>
        <taxon>Nippostrongylus</taxon>
    </lineage>
</organism>
<evidence type="ECO:0000259" key="7">
    <source>
        <dbReference type="PROSITE" id="PS51635"/>
    </source>
</evidence>
<dbReference type="Gene3D" id="3.40.1090.10">
    <property type="entry name" value="Cytosolic phospholipase A2 catalytic domain"/>
    <property type="match status" value="1"/>
</dbReference>
<dbReference type="GO" id="GO:2000304">
    <property type="term" value="P:positive regulation of ceramide biosynthetic process"/>
    <property type="evidence" value="ECO:0007669"/>
    <property type="project" value="TreeGrafter"/>
</dbReference>
<evidence type="ECO:0000256" key="1">
    <source>
        <dbReference type="ARBA" id="ARBA00022737"/>
    </source>
</evidence>
<dbReference type="InterPro" id="IPR002641">
    <property type="entry name" value="PNPLA_dom"/>
</dbReference>
<dbReference type="WBParaSite" id="NBR_0000322801-mRNA-1">
    <property type="protein sequence ID" value="NBR_0000322801-mRNA-1"/>
    <property type="gene ID" value="NBR_0000322801"/>
</dbReference>
<evidence type="ECO:0000256" key="3">
    <source>
        <dbReference type="ARBA" id="ARBA00023043"/>
    </source>
</evidence>
<accession>A0A0N4XL26</accession>
<keyword evidence="1" id="KW-0677">Repeat</keyword>
<feature type="transmembrane region" description="Helical" evidence="6">
    <location>
        <begin position="72"/>
        <end position="93"/>
    </location>
</feature>
<dbReference type="PANTHER" id="PTHR24139:SF34">
    <property type="entry name" value="85_88 KDA CALCIUM-INDEPENDENT PHOSPHOLIPASE A2"/>
    <property type="match status" value="1"/>
</dbReference>
<gene>
    <name evidence="8" type="ORF">NBR_LOCUS3231</name>
</gene>
<evidence type="ECO:0000313" key="9">
    <source>
        <dbReference type="Proteomes" id="UP000271162"/>
    </source>
</evidence>
<dbReference type="Pfam" id="PF01734">
    <property type="entry name" value="Patatin"/>
    <property type="match status" value="1"/>
</dbReference>
<evidence type="ECO:0000313" key="10">
    <source>
        <dbReference type="WBParaSite" id="NBR_0000322801-mRNA-1"/>
    </source>
</evidence>
<dbReference type="GO" id="GO:0052816">
    <property type="term" value="F:long-chain fatty acyl-CoA hydrolase activity"/>
    <property type="evidence" value="ECO:0007669"/>
    <property type="project" value="TreeGrafter"/>
</dbReference>
<evidence type="ECO:0000256" key="2">
    <source>
        <dbReference type="ARBA" id="ARBA00022801"/>
    </source>
</evidence>
<dbReference type="SUPFAM" id="SSF52151">
    <property type="entry name" value="FabD/lysophospholipase-like"/>
    <property type="match status" value="1"/>
</dbReference>
<keyword evidence="9" id="KW-1185">Reference proteome</keyword>
<dbReference type="InterPro" id="IPR016035">
    <property type="entry name" value="Acyl_Trfase/lysoPLipase"/>
</dbReference>
<evidence type="ECO:0000256" key="4">
    <source>
        <dbReference type="ARBA" id="ARBA00023098"/>
    </source>
</evidence>
<dbReference type="EMBL" id="UYSL01004626">
    <property type="protein sequence ID" value="VDL66820.1"/>
    <property type="molecule type" value="Genomic_DNA"/>
</dbReference>
<comment type="caution">
    <text evidence="5">Lacks conserved residue(s) required for the propagation of feature annotation.</text>
</comment>
<feature type="domain" description="PNPLA" evidence="7">
    <location>
        <begin position="74"/>
        <end position="229"/>
    </location>
</feature>